<dbReference type="SUPFAM" id="SSF55811">
    <property type="entry name" value="Nudix"/>
    <property type="match status" value="1"/>
</dbReference>
<dbReference type="InterPro" id="IPR000086">
    <property type="entry name" value="NUDIX_hydrolase_dom"/>
</dbReference>
<dbReference type="PANTHER" id="PTHR11839">
    <property type="entry name" value="UDP/ADP-SUGAR PYROPHOSPHATASE"/>
    <property type="match status" value="1"/>
</dbReference>
<dbReference type="PANTHER" id="PTHR11839:SF18">
    <property type="entry name" value="NUDIX HYDROLASE DOMAIN-CONTAINING PROTEIN"/>
    <property type="match status" value="1"/>
</dbReference>
<dbReference type="GO" id="GO:0005829">
    <property type="term" value="C:cytosol"/>
    <property type="evidence" value="ECO:0007669"/>
    <property type="project" value="TreeGrafter"/>
</dbReference>
<dbReference type="PROSITE" id="PS51462">
    <property type="entry name" value="NUDIX"/>
    <property type="match status" value="1"/>
</dbReference>
<comment type="cofactor">
    <cofactor evidence="1">
        <name>Mg(2+)</name>
        <dbReference type="ChEBI" id="CHEBI:18420"/>
    </cofactor>
</comment>
<evidence type="ECO:0000313" key="4">
    <source>
        <dbReference type="EMBL" id="REK69642.1"/>
    </source>
</evidence>
<accession>A0A371P114</accession>
<name>A0A371P114_9ACTN</name>
<dbReference type="AlphaFoldDB" id="A0A371P114"/>
<sequence length="202" mass="21613">MTAHPSLPGRLAETSVADTDESWPVAGVETVYDSPYVGLTVDTIVDPSGGEHSRAVVRPNGAVAVVAIDDADRLLLVEQYRHPTGRRLLELPAGTLDVPGEEPQDAAARELAEEADVVASTWSPLLHLQMTPGYSTERIEVFVAGGLTPVAEEDRTAREAEEAHMAQWWLPFADAVTAVLDGRIADAKTVSAILAVQALRSR</sequence>
<dbReference type="InterPro" id="IPR015797">
    <property type="entry name" value="NUDIX_hydrolase-like_dom_sf"/>
</dbReference>
<dbReference type="GO" id="GO:0019693">
    <property type="term" value="P:ribose phosphate metabolic process"/>
    <property type="evidence" value="ECO:0007669"/>
    <property type="project" value="TreeGrafter"/>
</dbReference>
<dbReference type="Pfam" id="PF00293">
    <property type="entry name" value="NUDIX"/>
    <property type="match status" value="1"/>
</dbReference>
<comment type="caution">
    <text evidence="4">The sequence shown here is derived from an EMBL/GenBank/DDBJ whole genome shotgun (WGS) entry which is preliminary data.</text>
</comment>
<evidence type="ECO:0000256" key="1">
    <source>
        <dbReference type="ARBA" id="ARBA00001946"/>
    </source>
</evidence>
<dbReference type="Proteomes" id="UP000265581">
    <property type="component" value="Unassembled WGS sequence"/>
</dbReference>
<keyword evidence="2 4" id="KW-0378">Hydrolase</keyword>
<dbReference type="OrthoDB" id="9806150at2"/>
<evidence type="ECO:0000256" key="2">
    <source>
        <dbReference type="ARBA" id="ARBA00022801"/>
    </source>
</evidence>
<keyword evidence="5" id="KW-1185">Reference proteome</keyword>
<evidence type="ECO:0000313" key="5">
    <source>
        <dbReference type="Proteomes" id="UP000265581"/>
    </source>
</evidence>
<dbReference type="RefSeq" id="WP_119704242.1">
    <property type="nucleotide sequence ID" value="NZ_JBHSOI010000002.1"/>
</dbReference>
<gene>
    <name evidence="4" type="ORF">DX116_10560</name>
</gene>
<organism evidence="4 5">
    <name type="scientific">Aeromicrobium endophyticum</name>
    <dbReference type="NCBI Taxonomy" id="2292704"/>
    <lineage>
        <taxon>Bacteria</taxon>
        <taxon>Bacillati</taxon>
        <taxon>Actinomycetota</taxon>
        <taxon>Actinomycetes</taxon>
        <taxon>Propionibacteriales</taxon>
        <taxon>Nocardioidaceae</taxon>
        <taxon>Aeromicrobium</taxon>
    </lineage>
</organism>
<feature type="domain" description="Nudix hydrolase" evidence="3">
    <location>
        <begin position="58"/>
        <end position="192"/>
    </location>
</feature>
<proteinExistence type="predicted"/>
<dbReference type="EMBL" id="QUBR01000002">
    <property type="protein sequence ID" value="REK69642.1"/>
    <property type="molecule type" value="Genomic_DNA"/>
</dbReference>
<evidence type="ECO:0000259" key="3">
    <source>
        <dbReference type="PROSITE" id="PS51462"/>
    </source>
</evidence>
<dbReference type="GO" id="GO:0016787">
    <property type="term" value="F:hydrolase activity"/>
    <property type="evidence" value="ECO:0007669"/>
    <property type="project" value="UniProtKB-KW"/>
</dbReference>
<protein>
    <submittedName>
        <fullName evidence="4">NUDIX hydrolase</fullName>
    </submittedName>
</protein>
<reference evidence="4 5" key="1">
    <citation type="submission" date="2018-08" db="EMBL/GenBank/DDBJ databases">
        <title>Aeromicrobium sp. M2KJ-4, whole genome shotgun sequence.</title>
        <authorList>
            <person name="Tuo L."/>
        </authorList>
    </citation>
    <scope>NUCLEOTIDE SEQUENCE [LARGE SCALE GENOMIC DNA]</scope>
    <source>
        <strain evidence="4 5">M2KJ-4</strain>
    </source>
</reference>
<dbReference type="Gene3D" id="3.90.79.10">
    <property type="entry name" value="Nucleoside Triphosphate Pyrophosphohydrolase"/>
    <property type="match status" value="1"/>
</dbReference>
<dbReference type="GO" id="GO:0006753">
    <property type="term" value="P:nucleoside phosphate metabolic process"/>
    <property type="evidence" value="ECO:0007669"/>
    <property type="project" value="TreeGrafter"/>
</dbReference>